<dbReference type="SUPFAM" id="SSF53474">
    <property type="entry name" value="alpha/beta-Hydrolases"/>
    <property type="match status" value="1"/>
</dbReference>
<evidence type="ECO:0000259" key="1">
    <source>
        <dbReference type="Pfam" id="PF00561"/>
    </source>
</evidence>
<dbReference type="PANTHER" id="PTHR43139:SF52">
    <property type="entry name" value="SI:DKEY-122A22.2"/>
    <property type="match status" value="1"/>
</dbReference>
<sequence>MPLIAPSVDVLPPPVVGVHRYRGQPCASRFVRGGGRARVPLLLIGGAFQRKEHWGAFERAFLARMDVLTVDPPGWGAGAVLPPEHGADFLARAVCHMLNEAGIARVHVLGGSYGTAIAYRLAQLFPDRVERMVLVGTMTAIPEHAEHALRRGLDLLEARRMQEFARATVGVLMNEERLPLIARGAAVRRFLMRRLSTLPYEEGEQTRANTRRLLLHRMVDATAPPRPPVLVVTGEHDAFTTPELCREMARACGDSWFAEVADADHMVHLERTAELAALAGRFLLGDAPLSAELPFCRLVERISEPAAEGSALRR</sequence>
<name>A0ABU2LDC9_9ACTN</name>
<evidence type="ECO:0000313" key="3">
    <source>
        <dbReference type="Proteomes" id="UP001183388"/>
    </source>
</evidence>
<gene>
    <name evidence="2" type="ORF">RM780_21890</name>
</gene>
<dbReference type="PRINTS" id="PR00412">
    <property type="entry name" value="EPOXHYDRLASE"/>
</dbReference>
<dbReference type="RefSeq" id="WP_311632555.1">
    <property type="nucleotide sequence ID" value="NZ_JAVREN010000041.1"/>
</dbReference>
<organism evidence="2 3">
    <name type="scientific">Streptomyces boetiae</name>
    <dbReference type="NCBI Taxonomy" id="3075541"/>
    <lineage>
        <taxon>Bacteria</taxon>
        <taxon>Bacillati</taxon>
        <taxon>Actinomycetota</taxon>
        <taxon>Actinomycetes</taxon>
        <taxon>Kitasatosporales</taxon>
        <taxon>Streptomycetaceae</taxon>
        <taxon>Streptomyces</taxon>
    </lineage>
</organism>
<evidence type="ECO:0000313" key="2">
    <source>
        <dbReference type="EMBL" id="MDT0309589.1"/>
    </source>
</evidence>
<dbReference type="Pfam" id="PF00561">
    <property type="entry name" value="Abhydrolase_1"/>
    <property type="match status" value="1"/>
</dbReference>
<dbReference type="EMBL" id="JAVREN010000041">
    <property type="protein sequence ID" value="MDT0309589.1"/>
    <property type="molecule type" value="Genomic_DNA"/>
</dbReference>
<accession>A0ABU2LDC9</accession>
<dbReference type="PRINTS" id="PR00111">
    <property type="entry name" value="ABHYDROLASE"/>
</dbReference>
<feature type="domain" description="AB hydrolase-1" evidence="1">
    <location>
        <begin position="40"/>
        <end position="271"/>
    </location>
</feature>
<dbReference type="InterPro" id="IPR000639">
    <property type="entry name" value="Epox_hydrolase-like"/>
</dbReference>
<comment type="caution">
    <text evidence="2">The sequence shown here is derived from an EMBL/GenBank/DDBJ whole genome shotgun (WGS) entry which is preliminary data.</text>
</comment>
<proteinExistence type="predicted"/>
<keyword evidence="3" id="KW-1185">Reference proteome</keyword>
<dbReference type="Proteomes" id="UP001183388">
    <property type="component" value="Unassembled WGS sequence"/>
</dbReference>
<protein>
    <submittedName>
        <fullName evidence="2">Alpha/beta hydrolase</fullName>
    </submittedName>
</protein>
<dbReference type="InterPro" id="IPR000073">
    <property type="entry name" value="AB_hydrolase_1"/>
</dbReference>
<dbReference type="PANTHER" id="PTHR43139">
    <property type="entry name" value="SI:DKEY-122A22.2"/>
    <property type="match status" value="1"/>
</dbReference>
<dbReference type="GO" id="GO:0016787">
    <property type="term" value="F:hydrolase activity"/>
    <property type="evidence" value="ECO:0007669"/>
    <property type="project" value="UniProtKB-KW"/>
</dbReference>
<dbReference type="Gene3D" id="3.40.50.1820">
    <property type="entry name" value="alpha/beta hydrolase"/>
    <property type="match status" value="1"/>
</dbReference>
<reference evidence="3" key="1">
    <citation type="submission" date="2023-07" db="EMBL/GenBank/DDBJ databases">
        <title>30 novel species of actinomycetes from the DSMZ collection.</title>
        <authorList>
            <person name="Nouioui I."/>
        </authorList>
    </citation>
    <scope>NUCLEOTIDE SEQUENCE [LARGE SCALE GENOMIC DNA]</scope>
    <source>
        <strain evidence="3">DSM 44917</strain>
    </source>
</reference>
<keyword evidence="2" id="KW-0378">Hydrolase</keyword>
<dbReference type="InterPro" id="IPR029058">
    <property type="entry name" value="AB_hydrolase_fold"/>
</dbReference>
<dbReference type="InterPro" id="IPR052370">
    <property type="entry name" value="Meta-cleavage_hydrolase"/>
</dbReference>